<name>A0A6M0RXC6_9CYAN</name>
<gene>
    <name evidence="4" type="ORF">DXZ20_35695</name>
</gene>
<comment type="caution">
    <text evidence="4">The sequence shown here is derived from an EMBL/GenBank/DDBJ whole genome shotgun (WGS) entry which is preliminary data.</text>
</comment>
<keyword evidence="5" id="KW-1185">Reference proteome</keyword>
<evidence type="ECO:0000256" key="1">
    <source>
        <dbReference type="ARBA" id="ARBA00022450"/>
    </source>
</evidence>
<sequence length="99" mass="11028">MTSSTTQNPTVISPIEAIQTWLVQQLADVLSLEPTTVDVTQPLTRYGLDSIDAVTLVADLEDWLDLELPSTLFWDYPTIAKASTYLVNEFEVSIDPKDL</sequence>
<dbReference type="InterPro" id="IPR006162">
    <property type="entry name" value="Ppantetheine_attach_site"/>
</dbReference>
<dbReference type="Proteomes" id="UP000481033">
    <property type="component" value="Unassembled WGS sequence"/>
</dbReference>
<dbReference type="RefSeq" id="WP_163671256.1">
    <property type="nucleotide sequence ID" value="NZ_QXHD01000004.1"/>
</dbReference>
<accession>A0A6M0RXC6</accession>
<dbReference type="SMART" id="SM01294">
    <property type="entry name" value="PKS_PP_betabranch"/>
    <property type="match status" value="1"/>
</dbReference>
<dbReference type="EMBL" id="QXHD01000004">
    <property type="protein sequence ID" value="NEZ60887.1"/>
    <property type="molecule type" value="Genomic_DNA"/>
</dbReference>
<evidence type="ECO:0000313" key="5">
    <source>
        <dbReference type="Proteomes" id="UP000481033"/>
    </source>
</evidence>
<dbReference type="PROSITE" id="PS00012">
    <property type="entry name" value="PHOSPHOPANTETHEINE"/>
    <property type="match status" value="1"/>
</dbReference>
<dbReference type="InterPro" id="IPR036736">
    <property type="entry name" value="ACP-like_sf"/>
</dbReference>
<dbReference type="Gene3D" id="1.10.1200.10">
    <property type="entry name" value="ACP-like"/>
    <property type="match status" value="1"/>
</dbReference>
<proteinExistence type="predicted"/>
<dbReference type="AlphaFoldDB" id="A0A6M0RXC6"/>
<dbReference type="SUPFAM" id="SSF47336">
    <property type="entry name" value="ACP-like"/>
    <property type="match status" value="1"/>
</dbReference>
<organism evidence="4 5">
    <name type="scientific">Adonisia turfae CCMR0081</name>
    <dbReference type="NCBI Taxonomy" id="2292702"/>
    <lineage>
        <taxon>Bacteria</taxon>
        <taxon>Bacillati</taxon>
        <taxon>Cyanobacteriota</taxon>
        <taxon>Adonisia</taxon>
        <taxon>Adonisia turfae</taxon>
    </lineage>
</organism>
<dbReference type="Pfam" id="PF00550">
    <property type="entry name" value="PP-binding"/>
    <property type="match status" value="1"/>
</dbReference>
<feature type="domain" description="Carrier" evidence="3">
    <location>
        <begin position="13"/>
        <end position="90"/>
    </location>
</feature>
<reference evidence="4 5" key="1">
    <citation type="journal article" date="2020" name="Microb. Ecol.">
        <title>Ecogenomics of the Marine Benthic Filamentous Cyanobacterium Adonisia.</title>
        <authorList>
            <person name="Walter J.M."/>
            <person name="Coutinho F.H."/>
            <person name="Leomil L."/>
            <person name="Hargreaves P.I."/>
            <person name="Campeao M.E."/>
            <person name="Vieira V.V."/>
            <person name="Silva B.S."/>
            <person name="Fistarol G.O."/>
            <person name="Salomon P.S."/>
            <person name="Sawabe T."/>
            <person name="Mino S."/>
            <person name="Hosokawa M."/>
            <person name="Miyashita H."/>
            <person name="Maruyama F."/>
            <person name="van Verk M.C."/>
            <person name="Dutilh B.E."/>
            <person name="Thompson C.C."/>
            <person name="Thompson F.L."/>
        </authorList>
    </citation>
    <scope>NUCLEOTIDE SEQUENCE [LARGE SCALE GENOMIC DNA]</scope>
    <source>
        <strain evidence="4 5">CCMR0081</strain>
    </source>
</reference>
<keyword evidence="1" id="KW-0596">Phosphopantetheine</keyword>
<dbReference type="InterPro" id="IPR020806">
    <property type="entry name" value="PKS_PP-bd"/>
</dbReference>
<evidence type="ECO:0000313" key="4">
    <source>
        <dbReference type="EMBL" id="NEZ60887.1"/>
    </source>
</evidence>
<evidence type="ECO:0000256" key="2">
    <source>
        <dbReference type="ARBA" id="ARBA00022553"/>
    </source>
</evidence>
<protein>
    <submittedName>
        <fullName evidence="4">Acyl carrier protein</fullName>
    </submittedName>
</protein>
<dbReference type="SMART" id="SM00823">
    <property type="entry name" value="PKS_PP"/>
    <property type="match status" value="1"/>
</dbReference>
<dbReference type="InterPro" id="IPR009081">
    <property type="entry name" value="PP-bd_ACP"/>
</dbReference>
<dbReference type="PROSITE" id="PS50075">
    <property type="entry name" value="CARRIER"/>
    <property type="match status" value="1"/>
</dbReference>
<evidence type="ECO:0000259" key="3">
    <source>
        <dbReference type="PROSITE" id="PS50075"/>
    </source>
</evidence>
<dbReference type="GO" id="GO:0031177">
    <property type="term" value="F:phosphopantetheine binding"/>
    <property type="evidence" value="ECO:0007669"/>
    <property type="project" value="InterPro"/>
</dbReference>
<keyword evidence="2" id="KW-0597">Phosphoprotein</keyword>